<sequence>MTVTQALDDWDPLHSVSAPDAYWSTSNFGEAMPGVMTPLGWTFWGPVAEKATRGAFASMGALTKAETAYPRDPLDRVCNAFYGRVAGRVNFLVGIGDRLPGTSGAAVAEQVVGAMPPELTSVRSRRRYPFVAVRFPYSFATINGRVRRASADTQKWWLENVGRIATMSRDEAISEFCRAHRRFEHNVCEQGIHVLCAVQPIYDLLNRLVSNAGLGDATSFMSGYGEHAESAMVTDMWQASRGRLSLDEVVRRHGYHGPHEGEISGKVWREDDSALRKLLEGYKQLGDDADPDLAEQVNRVRRRQLESELLASLPTARRGAARLVIRLAAAIIPVRGIGKSAFLQSLDMGRAAARRIGQCLVEHRQLDDVEDVFFLTAREVVQLPRDARDLVAKRRDRHAFYKSLQIPPAWIGEPVPTILDGTSQRTDTSVIEGVGASPGIVEGPARVITDPDDDVEPGDILVAATTDPSWASIMFVSKALVVDIGGALSHAAIVARELGIPCVVNTKNGSQQLRTGDILRVDGSSGRVEIVERIIDAD</sequence>
<name>A0AAW5S7T8_MYCBC</name>
<proteinExistence type="predicted"/>
<evidence type="ECO:0000313" key="2">
    <source>
        <dbReference type="EMBL" id="MCV6991589.1"/>
    </source>
</evidence>
<dbReference type="GO" id="GO:0016772">
    <property type="term" value="F:transferase activity, transferring phosphorus-containing groups"/>
    <property type="evidence" value="ECO:0007669"/>
    <property type="project" value="InterPro"/>
</dbReference>
<organism evidence="2 5">
    <name type="scientific">Mycobacterium bouchedurhonense</name>
    <dbReference type="NCBI Taxonomy" id="701041"/>
    <lineage>
        <taxon>Bacteria</taxon>
        <taxon>Bacillati</taxon>
        <taxon>Actinomycetota</taxon>
        <taxon>Actinomycetes</taxon>
        <taxon>Mycobacteriales</taxon>
        <taxon>Mycobacteriaceae</taxon>
        <taxon>Mycobacterium</taxon>
        <taxon>Mycobacterium avium complex (MAC)</taxon>
    </lineage>
</organism>
<evidence type="ECO:0000313" key="5">
    <source>
        <dbReference type="Proteomes" id="UP001207588"/>
    </source>
</evidence>
<dbReference type="Proteomes" id="UP001207588">
    <property type="component" value="Unassembled WGS sequence"/>
</dbReference>
<dbReference type="EMBL" id="MVHL01000104">
    <property type="protein sequence ID" value="ORA41937.1"/>
    <property type="molecule type" value="Genomic_DNA"/>
</dbReference>
<comment type="caution">
    <text evidence="2">The sequence shown here is derived from an EMBL/GenBank/DDBJ whole genome shotgun (WGS) entry which is preliminary data.</text>
</comment>
<dbReference type="Proteomes" id="UP000192293">
    <property type="component" value="Unassembled WGS sequence"/>
</dbReference>
<evidence type="ECO:0000313" key="4">
    <source>
        <dbReference type="Proteomes" id="UP000192293"/>
    </source>
</evidence>
<dbReference type="InterPro" id="IPR051549">
    <property type="entry name" value="PEP_Utilizing_Enz"/>
</dbReference>
<reference evidence="3 4" key="1">
    <citation type="submission" date="2017-02" db="EMBL/GenBank/DDBJ databases">
        <title>The new phylogeny of genus Mycobacterium.</title>
        <authorList>
            <person name="Tortoli E."/>
            <person name="Trovato A."/>
            <person name="Cirillo D.M."/>
        </authorList>
    </citation>
    <scope>NUCLEOTIDE SEQUENCE [LARGE SCALE GENOMIC DNA]</scope>
    <source>
        <strain evidence="3 4">DSM 45439</strain>
    </source>
</reference>
<reference evidence="2" key="3">
    <citation type="journal article" date="2022" name="BMC Genomics">
        <title>Comparative genome analysis of mycobacteria focusing on tRNA and non-coding RNA.</title>
        <authorList>
            <person name="Behra P.R.K."/>
            <person name="Pettersson B.M.F."/>
            <person name="Ramesh M."/>
            <person name="Das S."/>
            <person name="Dasgupta S."/>
            <person name="Kirsebom L.A."/>
        </authorList>
    </citation>
    <scope>NUCLEOTIDE SEQUENCE</scope>
    <source>
        <strain evidence="2">DSM 45439</strain>
    </source>
</reference>
<dbReference type="RefSeq" id="WP_083071810.1">
    <property type="nucleotide sequence ID" value="NZ_JACKTG010000055.1"/>
</dbReference>
<evidence type="ECO:0000259" key="1">
    <source>
        <dbReference type="Pfam" id="PF00391"/>
    </source>
</evidence>
<dbReference type="PANTHER" id="PTHR43615:SF1">
    <property type="entry name" value="PPDK_N DOMAIN-CONTAINING PROTEIN"/>
    <property type="match status" value="1"/>
</dbReference>
<evidence type="ECO:0000313" key="3">
    <source>
        <dbReference type="EMBL" id="ORA41937.1"/>
    </source>
</evidence>
<gene>
    <name evidence="3" type="ORF">BST19_27035</name>
    <name evidence="2" type="ORF">H7I91_20305</name>
</gene>
<dbReference type="Pfam" id="PF00391">
    <property type="entry name" value="PEP-utilizers"/>
    <property type="match status" value="1"/>
</dbReference>
<reference evidence="2" key="2">
    <citation type="submission" date="2020-07" db="EMBL/GenBank/DDBJ databases">
        <authorList>
            <person name="Pettersson B.M.F."/>
            <person name="Behra P.R.K."/>
            <person name="Ramesh M."/>
            <person name="Das S."/>
            <person name="Dasgupta S."/>
            <person name="Kirsebom L.A."/>
        </authorList>
    </citation>
    <scope>NUCLEOTIDE SEQUENCE</scope>
    <source>
        <strain evidence="2">DSM 45439</strain>
    </source>
</reference>
<dbReference type="SUPFAM" id="SSF52009">
    <property type="entry name" value="Phosphohistidine domain"/>
    <property type="match status" value="1"/>
</dbReference>
<dbReference type="AlphaFoldDB" id="A0AAW5S7T8"/>
<dbReference type="InterPro" id="IPR036637">
    <property type="entry name" value="Phosphohistidine_dom_sf"/>
</dbReference>
<dbReference type="Gene3D" id="3.50.30.10">
    <property type="entry name" value="Phosphohistidine domain"/>
    <property type="match status" value="1"/>
</dbReference>
<accession>A0AAW5S7T8</accession>
<dbReference type="EMBL" id="JACKTG010000055">
    <property type="protein sequence ID" value="MCV6991589.1"/>
    <property type="molecule type" value="Genomic_DNA"/>
</dbReference>
<dbReference type="PANTHER" id="PTHR43615">
    <property type="entry name" value="PHOSPHOENOLPYRUVATE SYNTHASE-RELATED"/>
    <property type="match status" value="1"/>
</dbReference>
<dbReference type="InterPro" id="IPR008279">
    <property type="entry name" value="PEP-util_enz_mobile_dom"/>
</dbReference>
<keyword evidence="4" id="KW-1185">Reference proteome</keyword>
<protein>
    <submittedName>
        <fullName evidence="2">PEP-utilizing protein mobile subunit</fullName>
    </submittedName>
</protein>
<feature type="domain" description="PEP-utilising enzyme mobile" evidence="1">
    <location>
        <begin position="456"/>
        <end position="526"/>
    </location>
</feature>